<feature type="transmembrane region" description="Helical" evidence="1">
    <location>
        <begin position="131"/>
        <end position="154"/>
    </location>
</feature>
<accession>A0A2T0BE15</accession>
<organism evidence="3 4">
    <name type="scientific">Clostridium luticellarii</name>
    <dbReference type="NCBI Taxonomy" id="1691940"/>
    <lineage>
        <taxon>Bacteria</taxon>
        <taxon>Bacillati</taxon>
        <taxon>Bacillota</taxon>
        <taxon>Clostridia</taxon>
        <taxon>Eubacteriales</taxon>
        <taxon>Clostridiaceae</taxon>
        <taxon>Clostridium</taxon>
    </lineage>
</organism>
<keyword evidence="1" id="KW-0812">Transmembrane</keyword>
<evidence type="ECO:0000259" key="2">
    <source>
        <dbReference type="Pfam" id="PF07670"/>
    </source>
</evidence>
<proteinExistence type="predicted"/>
<gene>
    <name evidence="3" type="primary">spmB</name>
    <name evidence="3" type="ORF">CLLU_29440</name>
</gene>
<dbReference type="InterPro" id="IPR011642">
    <property type="entry name" value="Gate_dom"/>
</dbReference>
<dbReference type="PANTHER" id="PTHR35793">
    <property type="entry name" value="INNER MEMBRANE PROTEIN YJIG"/>
    <property type="match status" value="1"/>
</dbReference>
<keyword evidence="1" id="KW-1133">Transmembrane helix</keyword>
<protein>
    <submittedName>
        <fullName evidence="3">Spore maturation protein B</fullName>
    </submittedName>
</protein>
<dbReference type="InterPro" id="IPR052549">
    <property type="entry name" value="SpmB"/>
</dbReference>
<evidence type="ECO:0000256" key="1">
    <source>
        <dbReference type="SAM" id="Phobius"/>
    </source>
</evidence>
<dbReference type="Pfam" id="PF07670">
    <property type="entry name" value="Gate"/>
    <property type="match status" value="1"/>
</dbReference>
<sequence length="188" mass="20626">MLQDNGKIFLKKGEDNLDYIIKAIIPIIIFTVVSYGVFKGVKVYECFVEGAKEGIIICIRIFPYLLAMIIAVAVFRESRALDYFIAVVKPVVKIIGLPPEVVPLVLIKPLSGSGALGIFAETLKEFGPDSYIGRVSSIIMGSTETIFYTITVYFGAVGIKKIRHTLWAAVMADIASIIAAVTITRIMF</sequence>
<dbReference type="GO" id="GO:0005886">
    <property type="term" value="C:plasma membrane"/>
    <property type="evidence" value="ECO:0007669"/>
    <property type="project" value="TreeGrafter"/>
</dbReference>
<evidence type="ECO:0000313" key="4">
    <source>
        <dbReference type="Proteomes" id="UP000237798"/>
    </source>
</evidence>
<reference evidence="3 4" key="1">
    <citation type="submission" date="2018-03" db="EMBL/GenBank/DDBJ databases">
        <title>Genome sequence of Clostridium luticellarii DSM 29923.</title>
        <authorList>
            <person name="Poehlein A."/>
            <person name="Daniel R."/>
        </authorList>
    </citation>
    <scope>NUCLEOTIDE SEQUENCE [LARGE SCALE GENOMIC DNA]</scope>
    <source>
        <strain evidence="3 4">DSM 29923</strain>
    </source>
</reference>
<dbReference type="PANTHER" id="PTHR35793:SF2">
    <property type="entry name" value="INNER MEMBRANE PROTEIN YJIG"/>
    <property type="match status" value="1"/>
</dbReference>
<feature type="domain" description="Nucleoside transporter/FeoB GTPase Gate" evidence="2">
    <location>
        <begin position="59"/>
        <end position="160"/>
    </location>
</feature>
<keyword evidence="4" id="KW-1185">Reference proteome</keyword>
<dbReference type="Proteomes" id="UP000237798">
    <property type="component" value="Unassembled WGS sequence"/>
</dbReference>
<comment type="caution">
    <text evidence="3">The sequence shown here is derived from an EMBL/GenBank/DDBJ whole genome shotgun (WGS) entry which is preliminary data.</text>
</comment>
<dbReference type="EMBL" id="PVXP01000059">
    <property type="protein sequence ID" value="PRR82130.1"/>
    <property type="molecule type" value="Genomic_DNA"/>
</dbReference>
<feature type="transmembrane region" description="Helical" evidence="1">
    <location>
        <begin position="54"/>
        <end position="75"/>
    </location>
</feature>
<name>A0A2T0BE15_9CLOT</name>
<keyword evidence="1" id="KW-0472">Membrane</keyword>
<evidence type="ECO:0000313" key="3">
    <source>
        <dbReference type="EMBL" id="PRR82130.1"/>
    </source>
</evidence>
<feature type="transmembrane region" description="Helical" evidence="1">
    <location>
        <begin position="20"/>
        <end position="38"/>
    </location>
</feature>
<feature type="transmembrane region" description="Helical" evidence="1">
    <location>
        <begin position="166"/>
        <end position="187"/>
    </location>
</feature>
<dbReference type="AlphaFoldDB" id="A0A2T0BE15"/>